<organism evidence="9 10">
    <name type="scientific">Oxalobacter paraformigenes</name>
    <dbReference type="NCBI Taxonomy" id="556268"/>
    <lineage>
        <taxon>Bacteria</taxon>
        <taxon>Pseudomonadati</taxon>
        <taxon>Pseudomonadota</taxon>
        <taxon>Betaproteobacteria</taxon>
        <taxon>Burkholderiales</taxon>
        <taxon>Oxalobacteraceae</taxon>
        <taxon>Oxalobacter</taxon>
    </lineage>
</organism>
<evidence type="ECO:0000313" key="9">
    <source>
        <dbReference type="EMBL" id="EEO28107.2"/>
    </source>
</evidence>
<evidence type="ECO:0000256" key="5">
    <source>
        <dbReference type="ARBA" id="ARBA00022764"/>
    </source>
</evidence>
<dbReference type="SUPFAM" id="SSF52964">
    <property type="entry name" value="TolB, N-terminal domain"/>
    <property type="match status" value="1"/>
</dbReference>
<dbReference type="AlphaFoldDB" id="C3X4H1"/>
<dbReference type="Proteomes" id="UP000003973">
    <property type="component" value="Unassembled WGS sequence"/>
</dbReference>
<feature type="signal peptide" evidence="7">
    <location>
        <begin position="1"/>
        <end position="25"/>
    </location>
</feature>
<dbReference type="InterPro" id="IPR014167">
    <property type="entry name" value="Tol-Pal_TolB"/>
</dbReference>
<dbReference type="GO" id="GO:0042597">
    <property type="term" value="C:periplasmic space"/>
    <property type="evidence" value="ECO:0007669"/>
    <property type="project" value="UniProtKB-SubCell"/>
</dbReference>
<keyword evidence="10" id="KW-1185">Reference proteome</keyword>
<evidence type="ECO:0000256" key="2">
    <source>
        <dbReference type="ARBA" id="ARBA00009820"/>
    </source>
</evidence>
<name>C3X4H1_9BURK</name>
<dbReference type="Gene3D" id="2.120.10.30">
    <property type="entry name" value="TolB, C-terminal domain"/>
    <property type="match status" value="1"/>
</dbReference>
<proteinExistence type="inferred from homology"/>
<dbReference type="Gene3D" id="3.40.50.10070">
    <property type="entry name" value="TolB, N-terminal domain"/>
    <property type="match status" value="1"/>
</dbReference>
<dbReference type="eggNOG" id="COG0823">
    <property type="taxonomic scope" value="Bacteria"/>
</dbReference>
<dbReference type="InterPro" id="IPR011042">
    <property type="entry name" value="6-blade_b-propeller_TolB-like"/>
</dbReference>
<dbReference type="PANTHER" id="PTHR36842:SF1">
    <property type="entry name" value="PROTEIN TOLB"/>
    <property type="match status" value="1"/>
</dbReference>
<feature type="chain" id="PRO_5009008382" description="Tol-Pal system protein TolB" evidence="7">
    <location>
        <begin position="26"/>
        <end position="427"/>
    </location>
</feature>
<comment type="function">
    <text evidence="7">Part of the Tol-Pal system, which plays a role in outer membrane invagination during cell division and is important for maintaining outer membrane integrity.</text>
</comment>
<dbReference type="InterPro" id="IPR011659">
    <property type="entry name" value="WD40"/>
</dbReference>
<evidence type="ECO:0000259" key="8">
    <source>
        <dbReference type="Pfam" id="PF04052"/>
    </source>
</evidence>
<protein>
    <recommendedName>
        <fullName evidence="7">Tol-Pal system protein TolB</fullName>
    </recommendedName>
</protein>
<evidence type="ECO:0000313" key="10">
    <source>
        <dbReference type="Proteomes" id="UP000003973"/>
    </source>
</evidence>
<evidence type="ECO:0000256" key="3">
    <source>
        <dbReference type="ARBA" id="ARBA00022618"/>
    </source>
</evidence>
<gene>
    <name evidence="7" type="primary">tolB</name>
    <name evidence="9" type="ORF">OFAG_01260</name>
</gene>
<dbReference type="SUPFAM" id="SSF69304">
    <property type="entry name" value="Tricorn protease N-terminal domain"/>
    <property type="match status" value="1"/>
</dbReference>
<dbReference type="HAMAP" id="MF_00671">
    <property type="entry name" value="TolB"/>
    <property type="match status" value="1"/>
</dbReference>
<dbReference type="Pfam" id="PF07676">
    <property type="entry name" value="PD40"/>
    <property type="match status" value="5"/>
</dbReference>
<evidence type="ECO:0000256" key="4">
    <source>
        <dbReference type="ARBA" id="ARBA00022729"/>
    </source>
</evidence>
<comment type="subunit">
    <text evidence="7">The Tol-Pal system is composed of five core proteins: the inner membrane proteins TolA, TolQ and TolR, the periplasmic protein TolB and the outer membrane protein Pal. They form a network linking the inner and outer membranes and the peptidoglycan layer.</text>
</comment>
<comment type="subcellular location">
    <subcellularLocation>
        <location evidence="1 7">Periplasm</location>
    </subcellularLocation>
</comment>
<accession>C3X4H1</accession>
<sequence precursor="true">MNIKSFYRSFLVLGFSLFLAGKALAQEHLDIQISGVGATQIPVTIAGFANETVAPQKVTDIIRADLARTGLFRLVGTDAILPESAFIDYPKWKANGADALVVGSVEKTADGKIDVRYRLFDLGKASQLSALSMVAPAPMTRVTAHKIADDIYEKLTGIKGMFATRIAYVVKAGNEYRLEIADSDGEGRQLALRSKEPIISPSWSPDGTKVAYVSFEAKKPVVYVQNLVTRARTVVANYKGNNSAPSWSPDGTKLAVALSKNGYTQIYTVNANGGSLRQLTQTRSINTEPQFSADGKWIYFTSDRSGGPQIYKIGVNGGNAQRVTFGSNYNISPRVSPDGKSLAYISRRNGGFQLYLMDLENGQEMRLSDTARDESPSFSPNGQFIMYATGSGRRGVLSVVSVDGRVRQRLTMKAADVREPSWGPFMK</sequence>
<dbReference type="PANTHER" id="PTHR36842">
    <property type="entry name" value="PROTEIN TOLB HOMOLOG"/>
    <property type="match status" value="1"/>
</dbReference>
<evidence type="ECO:0000256" key="1">
    <source>
        <dbReference type="ARBA" id="ARBA00004418"/>
    </source>
</evidence>
<reference evidence="9" key="1">
    <citation type="submission" date="2011-10" db="EMBL/GenBank/DDBJ databases">
        <title>The Genome Sequence of Oxalobacter formigenes HOxBLS.</title>
        <authorList>
            <consortium name="The Broad Institute Genome Sequencing Platform"/>
            <person name="Earl A."/>
            <person name="Ward D."/>
            <person name="Feldgarden M."/>
            <person name="Gevers D."/>
            <person name="Allison M.J."/>
            <person name="Humphrey S."/>
            <person name="Young S.K."/>
            <person name="Zeng Q."/>
            <person name="Gargeya S."/>
            <person name="Fitzgerald M."/>
            <person name="Haas B."/>
            <person name="Abouelleil A."/>
            <person name="Alvarado L."/>
            <person name="Arachchi H.M."/>
            <person name="Berlin A."/>
            <person name="Brown A."/>
            <person name="Chapman S.B."/>
            <person name="Chen Z."/>
            <person name="Dunbar C."/>
            <person name="Freedman E."/>
            <person name="Gearin G."/>
            <person name="Goldberg J."/>
            <person name="Griggs A."/>
            <person name="Gujja S."/>
            <person name="Heiman D."/>
            <person name="Howarth C."/>
            <person name="Larson L."/>
            <person name="Lui A."/>
            <person name="MacDonald P.J.P."/>
            <person name="Montmayeur A."/>
            <person name="Murphy C."/>
            <person name="Neiman D."/>
            <person name="Pearson M."/>
            <person name="Priest M."/>
            <person name="Roberts A."/>
            <person name="Saif S."/>
            <person name="Shea T."/>
            <person name="Shenoy N."/>
            <person name="Sisk P."/>
            <person name="Stolte C."/>
            <person name="Sykes S."/>
            <person name="Wortman J."/>
            <person name="Nusbaum C."/>
            <person name="Birren B."/>
        </authorList>
    </citation>
    <scope>NUCLEOTIDE SEQUENCE [LARGE SCALE GENOMIC DNA]</scope>
    <source>
        <strain evidence="9">HOxBLS</strain>
    </source>
</reference>
<dbReference type="HOGENOM" id="CLU_047123_0_0_4"/>
<evidence type="ECO:0000256" key="7">
    <source>
        <dbReference type="HAMAP-Rule" id="MF_00671"/>
    </source>
</evidence>
<comment type="similarity">
    <text evidence="2 7">Belongs to the TolB family.</text>
</comment>
<dbReference type="EMBL" id="ACDP02000006">
    <property type="protein sequence ID" value="EEO28107.2"/>
    <property type="molecule type" value="Genomic_DNA"/>
</dbReference>
<dbReference type="GO" id="GO:0051301">
    <property type="term" value="P:cell division"/>
    <property type="evidence" value="ECO:0007669"/>
    <property type="project" value="UniProtKB-UniRule"/>
</dbReference>
<keyword evidence="4 7" id="KW-0732">Signal</keyword>
<comment type="caution">
    <text evidence="9">The sequence shown here is derived from an EMBL/GenBank/DDBJ whole genome shotgun (WGS) entry which is preliminary data.</text>
</comment>
<dbReference type="NCBIfam" id="TIGR02800">
    <property type="entry name" value="propeller_TolB"/>
    <property type="match status" value="1"/>
</dbReference>
<keyword evidence="6 7" id="KW-0131">Cell cycle</keyword>
<feature type="domain" description="TolB N-terminal" evidence="8">
    <location>
        <begin position="29"/>
        <end position="127"/>
    </location>
</feature>
<keyword evidence="5 7" id="KW-0574">Periplasm</keyword>
<dbReference type="Pfam" id="PF04052">
    <property type="entry name" value="TolB_N"/>
    <property type="match status" value="1"/>
</dbReference>
<evidence type="ECO:0000256" key="6">
    <source>
        <dbReference type="ARBA" id="ARBA00023306"/>
    </source>
</evidence>
<keyword evidence="3 7" id="KW-0132">Cell division</keyword>
<dbReference type="InterPro" id="IPR007195">
    <property type="entry name" value="TolB_N"/>
</dbReference>
<dbReference type="GO" id="GO:0017038">
    <property type="term" value="P:protein import"/>
    <property type="evidence" value="ECO:0007669"/>
    <property type="project" value="InterPro"/>
</dbReference>